<dbReference type="EMBL" id="LPXN01000109">
    <property type="protein sequence ID" value="KZD07962.1"/>
    <property type="molecule type" value="Genomic_DNA"/>
</dbReference>
<feature type="domain" description="CBS" evidence="3">
    <location>
        <begin position="6"/>
        <end position="65"/>
    </location>
</feature>
<evidence type="ECO:0000256" key="2">
    <source>
        <dbReference type="PROSITE-ProRule" id="PRU00703"/>
    </source>
</evidence>
<dbReference type="InterPro" id="IPR000644">
    <property type="entry name" value="CBS_dom"/>
</dbReference>
<dbReference type="SMART" id="SM00116">
    <property type="entry name" value="CBS"/>
    <property type="match status" value="2"/>
</dbReference>
<accession>A0A154W2W6</accession>
<feature type="domain" description="CBS" evidence="3">
    <location>
        <begin position="75"/>
        <end position="131"/>
    </location>
</feature>
<sequence>MLVSDILKAKGSDVVSAASAISVADAAKLLAEKRIGSVLILDGKRIAGILSERDIVRTLAAEGPSCLDGPVQRIMTAKVITCRPDQTISEVMEMMTRHRFRHVPVVEDGAVAGMVSIGDVVKWRLEEAQEEVRQMAAYVSGT</sequence>
<organism evidence="4 5">
    <name type="scientific">Oceanibaculum pacificum</name>
    <dbReference type="NCBI Taxonomy" id="580166"/>
    <lineage>
        <taxon>Bacteria</taxon>
        <taxon>Pseudomonadati</taxon>
        <taxon>Pseudomonadota</taxon>
        <taxon>Alphaproteobacteria</taxon>
        <taxon>Rhodospirillales</taxon>
        <taxon>Oceanibaculaceae</taxon>
        <taxon>Oceanibaculum</taxon>
    </lineage>
</organism>
<keyword evidence="1 2" id="KW-0129">CBS domain</keyword>
<dbReference type="STRING" id="580166.AUP43_09220"/>
<dbReference type="Proteomes" id="UP000076400">
    <property type="component" value="Unassembled WGS sequence"/>
</dbReference>
<dbReference type="PROSITE" id="PS51371">
    <property type="entry name" value="CBS"/>
    <property type="match status" value="2"/>
</dbReference>
<dbReference type="CDD" id="cd04623">
    <property type="entry name" value="CBS_pair_bac_euk"/>
    <property type="match status" value="1"/>
</dbReference>
<protein>
    <submittedName>
        <fullName evidence="4">Inosine-5-monophosphate dehydrogenase</fullName>
    </submittedName>
</protein>
<gene>
    <name evidence="4" type="ORF">AUP43_09220</name>
</gene>
<dbReference type="PANTHER" id="PTHR43080">
    <property type="entry name" value="CBS DOMAIN-CONTAINING PROTEIN CBSX3, MITOCHONDRIAL"/>
    <property type="match status" value="1"/>
</dbReference>
<name>A0A154W2W6_9PROT</name>
<evidence type="ECO:0000313" key="4">
    <source>
        <dbReference type="EMBL" id="KZD07962.1"/>
    </source>
</evidence>
<evidence type="ECO:0000259" key="3">
    <source>
        <dbReference type="PROSITE" id="PS51371"/>
    </source>
</evidence>
<comment type="caution">
    <text evidence="4">The sequence shown here is derived from an EMBL/GenBank/DDBJ whole genome shotgun (WGS) entry which is preliminary data.</text>
</comment>
<dbReference type="AlphaFoldDB" id="A0A154W2W6"/>
<evidence type="ECO:0000313" key="5">
    <source>
        <dbReference type="Proteomes" id="UP000076400"/>
    </source>
</evidence>
<dbReference type="Pfam" id="PF00571">
    <property type="entry name" value="CBS"/>
    <property type="match status" value="2"/>
</dbReference>
<dbReference type="RefSeq" id="WP_067556295.1">
    <property type="nucleotide sequence ID" value="NZ_LPXN01000109.1"/>
</dbReference>
<dbReference type="OrthoDB" id="9807125at2"/>
<dbReference type="SUPFAM" id="SSF54631">
    <property type="entry name" value="CBS-domain pair"/>
    <property type="match status" value="1"/>
</dbReference>
<dbReference type="Gene3D" id="3.10.580.10">
    <property type="entry name" value="CBS-domain"/>
    <property type="match status" value="1"/>
</dbReference>
<evidence type="ECO:0000256" key="1">
    <source>
        <dbReference type="ARBA" id="ARBA00023122"/>
    </source>
</evidence>
<dbReference type="InterPro" id="IPR044725">
    <property type="entry name" value="CBSX3_CBS_dom"/>
</dbReference>
<dbReference type="InterPro" id="IPR046342">
    <property type="entry name" value="CBS_dom_sf"/>
</dbReference>
<dbReference type="PANTHER" id="PTHR43080:SF2">
    <property type="entry name" value="CBS DOMAIN-CONTAINING PROTEIN"/>
    <property type="match status" value="1"/>
</dbReference>
<keyword evidence="5" id="KW-1185">Reference proteome</keyword>
<reference evidence="4 5" key="1">
    <citation type="submission" date="2015-12" db="EMBL/GenBank/DDBJ databases">
        <title>Genome sequence of Oceanibaculum pacificum MCCC 1A02656.</title>
        <authorList>
            <person name="Lu L."/>
            <person name="Lai Q."/>
            <person name="Shao Z."/>
            <person name="Qian P."/>
        </authorList>
    </citation>
    <scope>NUCLEOTIDE SEQUENCE [LARGE SCALE GENOMIC DNA]</scope>
    <source>
        <strain evidence="4 5">MCCC 1A02656</strain>
    </source>
</reference>
<proteinExistence type="predicted"/>
<dbReference type="InterPro" id="IPR051257">
    <property type="entry name" value="Diverse_CBS-Domain"/>
</dbReference>